<dbReference type="SUPFAM" id="SSF53448">
    <property type="entry name" value="Nucleotide-diphospho-sugar transferases"/>
    <property type="match status" value="1"/>
</dbReference>
<dbReference type="EMBL" id="BMZA01000003">
    <property type="protein sequence ID" value="GGY99194.1"/>
    <property type="molecule type" value="Genomic_DNA"/>
</dbReference>
<organism evidence="4 5">
    <name type="scientific">Novosphingobium colocasiae</name>
    <dbReference type="NCBI Taxonomy" id="1256513"/>
    <lineage>
        <taxon>Bacteria</taxon>
        <taxon>Pseudomonadati</taxon>
        <taxon>Pseudomonadota</taxon>
        <taxon>Alphaproteobacteria</taxon>
        <taxon>Sphingomonadales</taxon>
        <taxon>Sphingomonadaceae</taxon>
        <taxon>Novosphingobium</taxon>
    </lineage>
</organism>
<comment type="caution">
    <text evidence="4">The sequence shown here is derived from an EMBL/GenBank/DDBJ whole genome shotgun (WGS) entry which is preliminary data.</text>
</comment>
<feature type="domain" description="MobA-like NTP transferase" evidence="3">
    <location>
        <begin position="25"/>
        <end position="136"/>
    </location>
</feature>
<dbReference type="PANTHER" id="PTHR19136:SF81">
    <property type="entry name" value="MOLYBDENUM COFACTOR GUANYLYLTRANSFERASE"/>
    <property type="match status" value="1"/>
</dbReference>
<keyword evidence="1" id="KW-0808">Transferase</keyword>
<keyword evidence="2" id="KW-0460">Magnesium</keyword>
<protein>
    <recommendedName>
        <fullName evidence="3">MobA-like NTP transferase domain-containing protein</fullName>
    </recommendedName>
</protein>
<dbReference type="RefSeq" id="WP_189620297.1">
    <property type="nucleotide sequence ID" value="NZ_BMZA01000003.1"/>
</dbReference>
<dbReference type="AlphaFoldDB" id="A0A918UE50"/>
<dbReference type="InterPro" id="IPR025877">
    <property type="entry name" value="MobA-like_NTP_Trfase"/>
</dbReference>
<dbReference type="GO" id="GO:0016779">
    <property type="term" value="F:nucleotidyltransferase activity"/>
    <property type="evidence" value="ECO:0007669"/>
    <property type="project" value="UniProtKB-ARBA"/>
</dbReference>
<name>A0A918UE50_9SPHN</name>
<reference evidence="4" key="2">
    <citation type="submission" date="2020-09" db="EMBL/GenBank/DDBJ databases">
        <authorList>
            <person name="Sun Q."/>
            <person name="Kim S."/>
        </authorList>
    </citation>
    <scope>NUCLEOTIDE SEQUENCE</scope>
    <source>
        <strain evidence="4">KCTC 32255</strain>
    </source>
</reference>
<reference evidence="4" key="1">
    <citation type="journal article" date="2014" name="Int. J. Syst. Evol. Microbiol.">
        <title>Complete genome sequence of Corynebacterium casei LMG S-19264T (=DSM 44701T), isolated from a smear-ripened cheese.</title>
        <authorList>
            <consortium name="US DOE Joint Genome Institute (JGI-PGF)"/>
            <person name="Walter F."/>
            <person name="Albersmeier A."/>
            <person name="Kalinowski J."/>
            <person name="Ruckert C."/>
        </authorList>
    </citation>
    <scope>NUCLEOTIDE SEQUENCE</scope>
    <source>
        <strain evidence="4">KCTC 32255</strain>
    </source>
</reference>
<proteinExistence type="predicted"/>
<keyword evidence="5" id="KW-1185">Reference proteome</keyword>
<evidence type="ECO:0000256" key="1">
    <source>
        <dbReference type="ARBA" id="ARBA00022679"/>
    </source>
</evidence>
<sequence>MTPAALILAGSRPGAPDPVAHAQGVSHKALVDVNGQPMLARVVGAVREAGLSPVAVVASDPAVIALAQRLDCTVIPAEQGPSASVAAAFQRLGAPLLVTTSDHALLRPEWIAQFLRDTPGGTDVSVLLARREAIEAAMPGSRRTYLRLADGAWSGCNLFLLRTPAARAALDTWSMVEANRKKPWRIAARLGPGMLLAFLLGRLSLAAALDRLGGGIGIVARPVAADDGLAAVDVDKPSDLEDARRLLAGR</sequence>
<dbReference type="Proteomes" id="UP000648075">
    <property type="component" value="Unassembled WGS sequence"/>
</dbReference>
<dbReference type="InterPro" id="IPR029044">
    <property type="entry name" value="Nucleotide-diphossugar_trans"/>
</dbReference>
<dbReference type="PANTHER" id="PTHR19136">
    <property type="entry name" value="MOLYBDENUM COFACTOR GUANYLYLTRANSFERASE"/>
    <property type="match status" value="1"/>
</dbReference>
<evidence type="ECO:0000313" key="5">
    <source>
        <dbReference type="Proteomes" id="UP000648075"/>
    </source>
</evidence>
<evidence type="ECO:0000313" key="4">
    <source>
        <dbReference type="EMBL" id="GGY99194.1"/>
    </source>
</evidence>
<dbReference type="Pfam" id="PF12804">
    <property type="entry name" value="NTP_transf_3"/>
    <property type="match status" value="1"/>
</dbReference>
<evidence type="ECO:0000259" key="3">
    <source>
        <dbReference type="Pfam" id="PF12804"/>
    </source>
</evidence>
<evidence type="ECO:0000256" key="2">
    <source>
        <dbReference type="ARBA" id="ARBA00022842"/>
    </source>
</evidence>
<dbReference type="Gene3D" id="3.90.550.10">
    <property type="entry name" value="Spore Coat Polysaccharide Biosynthesis Protein SpsA, Chain A"/>
    <property type="match status" value="1"/>
</dbReference>
<accession>A0A918UE50</accession>
<gene>
    <name evidence="4" type="ORF">GCM10011614_12630</name>
</gene>